<dbReference type="PANTHER" id="PTHR24198:SF165">
    <property type="entry name" value="ANKYRIN REPEAT-CONTAINING PROTEIN-RELATED"/>
    <property type="match status" value="1"/>
</dbReference>
<comment type="caution">
    <text evidence="6">The sequence shown here is derived from an EMBL/GenBank/DDBJ whole genome shotgun (WGS) entry which is preliminary data.</text>
</comment>
<protein>
    <recommendedName>
        <fullName evidence="8">Ankyrin repeat domain-containing protein 50</fullName>
    </recommendedName>
</protein>
<dbReference type="Proteomes" id="UP001159428">
    <property type="component" value="Unassembled WGS sequence"/>
</dbReference>
<dbReference type="Gene3D" id="3.40.50.300">
    <property type="entry name" value="P-loop containing nucleotide triphosphate hydrolases"/>
    <property type="match status" value="1"/>
</dbReference>
<evidence type="ECO:0000259" key="4">
    <source>
        <dbReference type="Pfam" id="PF24883"/>
    </source>
</evidence>
<organism evidence="6 7">
    <name type="scientific">Pocillopora meandrina</name>
    <dbReference type="NCBI Taxonomy" id="46732"/>
    <lineage>
        <taxon>Eukaryota</taxon>
        <taxon>Metazoa</taxon>
        <taxon>Cnidaria</taxon>
        <taxon>Anthozoa</taxon>
        <taxon>Hexacorallia</taxon>
        <taxon>Scleractinia</taxon>
        <taxon>Astrocoeniina</taxon>
        <taxon>Pocilloporidae</taxon>
        <taxon>Pocillopora</taxon>
    </lineage>
</organism>
<feature type="repeat" description="ANK" evidence="3">
    <location>
        <begin position="792"/>
        <end position="824"/>
    </location>
</feature>
<dbReference type="InterPro" id="IPR027417">
    <property type="entry name" value="P-loop_NTPase"/>
</dbReference>
<feature type="repeat" description="ANK" evidence="3">
    <location>
        <begin position="1500"/>
        <end position="1532"/>
    </location>
</feature>
<dbReference type="Pfam" id="PF24883">
    <property type="entry name" value="NPHP3_N"/>
    <property type="match status" value="1"/>
</dbReference>
<dbReference type="InterPro" id="IPR002110">
    <property type="entry name" value="Ankyrin_rpt"/>
</dbReference>
<keyword evidence="1" id="KW-0677">Repeat</keyword>
<evidence type="ECO:0000313" key="6">
    <source>
        <dbReference type="EMBL" id="CAH3037658.1"/>
    </source>
</evidence>
<dbReference type="Pfam" id="PF12796">
    <property type="entry name" value="Ank_2"/>
    <property type="match status" value="5"/>
</dbReference>
<evidence type="ECO:0008006" key="8">
    <source>
        <dbReference type="Google" id="ProtNLM"/>
    </source>
</evidence>
<dbReference type="Pfam" id="PF00023">
    <property type="entry name" value="Ank"/>
    <property type="match status" value="1"/>
</dbReference>
<feature type="repeat" description="ANK" evidence="3">
    <location>
        <begin position="1052"/>
        <end position="1076"/>
    </location>
</feature>
<dbReference type="PROSITE" id="PS50088">
    <property type="entry name" value="ANK_REPEAT"/>
    <property type="match status" value="10"/>
</dbReference>
<feature type="repeat" description="ANK" evidence="3">
    <location>
        <begin position="825"/>
        <end position="857"/>
    </location>
</feature>
<dbReference type="Gene3D" id="1.25.40.20">
    <property type="entry name" value="Ankyrin repeat-containing domain"/>
    <property type="match status" value="7"/>
</dbReference>
<feature type="repeat" description="ANK" evidence="3">
    <location>
        <begin position="1176"/>
        <end position="1208"/>
    </location>
</feature>
<feature type="repeat" description="ANK" evidence="3">
    <location>
        <begin position="882"/>
        <end position="914"/>
    </location>
</feature>
<dbReference type="Pfam" id="PF25521">
    <property type="entry name" value="WHD_TANC1"/>
    <property type="match status" value="1"/>
</dbReference>
<sequence length="1932" mass="220209">MASSSTPGTAGQLVKPEYRNWLALGHALTTVLCHGLRPFITREMEAFYRNLTARVAGPCTCVHVSRRRPNEFHDMTTCPWANILEVYHHKNKPNWRQSDPAKWMDPVLGPWEIAKLFLPDLGGHADIKSADDMDVTGILNLVNWCNHFTIPQALIKDVRSTRNRWWGHVPRLELTDADKNVAFDFIENLLKTPQLGSDPDAQKALAEIVNLRSISNLHSFEAHVLGELIEVLKFKTTHMAELEQMKKLVFLLEKRLEDLEQKEVCLSLFHLTRNALKIVHSNLVINLKGIRKTILVMWLVMAFSFSFFVVELDDDSFIRGCPSEDLSVPFDTKEFVWLDYLKSAKEGFIGRSWLFRELESSFHHTVHENDITGVLIIGNPGTGKSALSAQLVCSRTSSRIINERILGYHLCKHSDKNTQTAGKFVRNLADMIARRIPEYGFLVFNSSHIMRSLYTDCVAIQDPVGCFEQAILTPLKNLPNVPNGNWYIVIDALDECLTQTEMRHSIMFLLKSKIPRFPSWLKLVVTSRNQSTISFHAGYMKKLIIHPQDDRNYQDIELFLTTKFYRDGPLIHRVNSLFGDSSKQKTDKLIDALLNRSQGNFLFVKEMIQHWETSGITRDDPYALPDTLEDLFHSYFQRYYGGREKFKAVRRVLELLVATFQPLTEKEIFNVLRTKEPSLDEEYDFKDTIKPIEHFLTYGENGVVTLYHQSLTEWLTGDNTGNEPFFVSKRKGHDTFCEFYFKVIAEGDGSAISKYSFTLARHISYGAELNQLYVRKFSTFPSEFVNCSDSKSLRTSLHLAATINNTNLLKLLLPHFSYVDSADSHGMTPAFLAAEHGLLDNLVFIMRKGVNVNHKTKSLTSPDFNHGYGFADVVLESKSKFRSSTMLHAAAHGGHLNVVHFLLSKGASISTLNDVHQTALQVAAENGHLEVVKALHEAGGVPDQTALFQAAAKNRLDVVKYLLKMGVEDKCLRCDGSFYWLEGETRLQTQIKRLKMSVLFDTLEMLYGELFDDKHLIFCQTALYASISFGYKEVTKELVAKDKRALTCHDYTGRTPLHEAVRKNDREMVEFLLMEGQAKIESTCNHWQVVSNVTLSREEFSEYVRDVCHCGYTPLHLAARYGYREIAVYLIKSGARVEAQDCFGATPIHIAACHNHTKVLHVLLEFGAEISCKTFNGSMPLHSAAACGALETIDQLLHYGAILDAGDDNGLTALHYTILNVNSSNVERRFFTDVNGMVTERRGHLADFYLDENNNLKNMDFYRWLDVLIRLSLRGANINAVDVFGRTVLHIAAANGLADAVNVLLLRKAKLEVSDKTGHTPLELAVKNSSPPPEASLFFDEISPQQLRQHLRDHGMVVYLLLANGASLNKCDHRSKSLLHHSILNGEPYIAQLLLFLGAGINCKDNSEKTILLALLLRGHNWAHLALKHHVPITLECGKPFNTSVFHLICYNSPIMKYGNFFQYISCDDRTCSSKNGPLITAIEMHPLKFKLVDSCLDAEGYTPLQRAVQGANLIAVRNLIKHGANVSLLNPHRHDALTMALLNKRLDENAENHGISAMIETSAVALELLRHKMRRGFQIVCDSSKTELTLYHLAASRGLLNFIHEIFENKKLHQLDVNCPNKDGITPMYLAKIFCGSFGIDVCFLWDLVVQFIEDQGGKMQYPGKDAEYNVIYNRLYGGTPTEVKPQLRPDVRYFVSRLVSTLSYRQSHSMDCRVIQLLHRNRSDRGPTLFNIITELQRELVFLEVQSCRSTISENICKKEQKRVNFRQYVYLRDKVVSGVSSSELQLRLFNLMRWWYEEVFGLLSCLKLTFHKHRQYFMDKKKLNNLIKQYEDIQSLSHLNELCITFEATLTSHLWHYLKDGGVLELGVLYPPDFLKQRMGWSNRVSFANLWPIGFLVNFNLGFYRRYDYLKVLNFGLRSRKRASIHPFI</sequence>
<evidence type="ECO:0000256" key="3">
    <source>
        <dbReference type="PROSITE-ProRule" id="PRU00023"/>
    </source>
</evidence>
<dbReference type="InterPro" id="IPR036770">
    <property type="entry name" value="Ankyrin_rpt-contain_sf"/>
</dbReference>
<feature type="domain" description="TANC1/2-like winged helix" evidence="5">
    <location>
        <begin position="643"/>
        <end position="763"/>
    </location>
</feature>
<dbReference type="InterPro" id="IPR027897">
    <property type="entry name" value="DUF4559"/>
</dbReference>
<keyword evidence="7" id="KW-1185">Reference proteome</keyword>
<dbReference type="Pfam" id="PF15112">
    <property type="entry name" value="DUF4559"/>
    <property type="match status" value="1"/>
</dbReference>
<proteinExistence type="predicted"/>
<evidence type="ECO:0000256" key="1">
    <source>
        <dbReference type="ARBA" id="ARBA00022737"/>
    </source>
</evidence>
<dbReference type="SMART" id="SM00248">
    <property type="entry name" value="ANK"/>
    <property type="match status" value="15"/>
</dbReference>
<evidence type="ECO:0000256" key="2">
    <source>
        <dbReference type="ARBA" id="ARBA00023043"/>
    </source>
</evidence>
<dbReference type="SUPFAM" id="SSF52540">
    <property type="entry name" value="P-loop containing nucleoside triphosphate hydrolases"/>
    <property type="match status" value="1"/>
</dbReference>
<dbReference type="PROSITE" id="PS50297">
    <property type="entry name" value="ANK_REP_REGION"/>
    <property type="match status" value="7"/>
</dbReference>
<feature type="repeat" description="ANK" evidence="3">
    <location>
        <begin position="1374"/>
        <end position="1406"/>
    </location>
</feature>
<feature type="repeat" description="ANK" evidence="3">
    <location>
        <begin position="1284"/>
        <end position="1316"/>
    </location>
</feature>
<evidence type="ECO:0000313" key="7">
    <source>
        <dbReference type="Proteomes" id="UP001159428"/>
    </source>
</evidence>
<dbReference type="InterPro" id="IPR058056">
    <property type="entry name" value="WH_TANC1/2"/>
</dbReference>
<feature type="repeat" description="ANK" evidence="3">
    <location>
        <begin position="1110"/>
        <end position="1142"/>
    </location>
</feature>
<dbReference type="PRINTS" id="PR01415">
    <property type="entry name" value="ANKYRIN"/>
</dbReference>
<dbReference type="InterPro" id="IPR056884">
    <property type="entry name" value="NPHP3-like_N"/>
</dbReference>
<feature type="repeat" description="ANK" evidence="3">
    <location>
        <begin position="1143"/>
        <end position="1175"/>
    </location>
</feature>
<feature type="domain" description="Nephrocystin 3-like N-terminal" evidence="4">
    <location>
        <begin position="353"/>
        <end position="528"/>
    </location>
</feature>
<dbReference type="EMBL" id="CALNXJ010000004">
    <property type="protein sequence ID" value="CAH3037658.1"/>
    <property type="molecule type" value="Genomic_DNA"/>
</dbReference>
<name>A0AAU9VRY4_9CNID</name>
<keyword evidence="2 3" id="KW-0040">ANK repeat</keyword>
<accession>A0AAU9VRY4</accession>
<evidence type="ECO:0000259" key="5">
    <source>
        <dbReference type="Pfam" id="PF25521"/>
    </source>
</evidence>
<gene>
    <name evidence="6" type="ORF">PMEA_00022285</name>
</gene>
<reference evidence="6 7" key="1">
    <citation type="submission" date="2022-05" db="EMBL/GenBank/DDBJ databases">
        <authorList>
            <consortium name="Genoscope - CEA"/>
            <person name="William W."/>
        </authorList>
    </citation>
    <scope>NUCLEOTIDE SEQUENCE [LARGE SCALE GENOMIC DNA]</scope>
</reference>
<dbReference type="SUPFAM" id="SSF48403">
    <property type="entry name" value="Ankyrin repeat"/>
    <property type="match status" value="3"/>
</dbReference>
<dbReference type="PANTHER" id="PTHR24198">
    <property type="entry name" value="ANKYRIN REPEAT AND PROTEIN KINASE DOMAIN-CONTAINING PROTEIN"/>
    <property type="match status" value="1"/>
</dbReference>